<organism evidence="1">
    <name type="scientific">Fusarium oxysporum f. sp. conglutinans race 2 54008</name>
    <dbReference type="NCBI Taxonomy" id="1089457"/>
    <lineage>
        <taxon>Eukaryota</taxon>
        <taxon>Fungi</taxon>
        <taxon>Dikarya</taxon>
        <taxon>Ascomycota</taxon>
        <taxon>Pezizomycotina</taxon>
        <taxon>Sordariomycetes</taxon>
        <taxon>Hypocreomycetidae</taxon>
        <taxon>Hypocreales</taxon>
        <taxon>Nectriaceae</taxon>
        <taxon>Fusarium</taxon>
        <taxon>Fusarium oxysporum species complex</taxon>
    </lineage>
</organism>
<dbReference type="HOGENOM" id="CLU_3377167_0_0_1"/>
<gene>
    <name evidence="1" type="ORF">FOPG_19820</name>
</gene>
<sequence length="34" mass="4373">MHMFWSVHARRLSNFPRFADLRWSPYYFSIIRQR</sequence>
<dbReference type="Proteomes" id="UP000030676">
    <property type="component" value="Unassembled WGS sequence"/>
</dbReference>
<evidence type="ECO:0000313" key="1">
    <source>
        <dbReference type="EMBL" id="EXL63909.1"/>
    </source>
</evidence>
<proteinExistence type="predicted"/>
<name>X0HRV4_FUSOX</name>
<dbReference type="AlphaFoldDB" id="X0HRV4"/>
<dbReference type="EMBL" id="KK034583">
    <property type="protein sequence ID" value="EXL63909.1"/>
    <property type="molecule type" value="Genomic_DNA"/>
</dbReference>
<protein>
    <submittedName>
        <fullName evidence="1">Uncharacterized protein</fullName>
    </submittedName>
</protein>
<accession>X0HRV4</accession>
<reference evidence="1" key="1">
    <citation type="submission" date="2011-11" db="EMBL/GenBank/DDBJ databases">
        <title>The Genome Sequence of Fusarium oxysporum PHW808.</title>
        <authorList>
            <consortium name="The Broad Institute Genome Sequencing Platform"/>
            <person name="Ma L.-J."/>
            <person name="Gale L.R."/>
            <person name="Schwartz D.C."/>
            <person name="Zhou S."/>
            <person name="Corby-Kistler H."/>
            <person name="Young S.K."/>
            <person name="Zeng Q."/>
            <person name="Gargeya S."/>
            <person name="Fitzgerald M."/>
            <person name="Haas B."/>
            <person name="Abouelleil A."/>
            <person name="Alvarado L."/>
            <person name="Arachchi H.M."/>
            <person name="Berlin A."/>
            <person name="Brown A."/>
            <person name="Chapman S.B."/>
            <person name="Chen Z."/>
            <person name="Dunbar C."/>
            <person name="Freedman E."/>
            <person name="Gearin G."/>
            <person name="Goldberg J."/>
            <person name="Griggs A."/>
            <person name="Gujja S."/>
            <person name="Heiman D."/>
            <person name="Howarth C."/>
            <person name="Larson L."/>
            <person name="Lui A."/>
            <person name="MacDonald P.J.P."/>
            <person name="Montmayeur A."/>
            <person name="Murphy C."/>
            <person name="Neiman D."/>
            <person name="Pearson M."/>
            <person name="Priest M."/>
            <person name="Roberts A."/>
            <person name="Saif S."/>
            <person name="Shea T."/>
            <person name="Shenoy N."/>
            <person name="Sisk P."/>
            <person name="Stolte C."/>
            <person name="Sykes S."/>
            <person name="Wortman J."/>
            <person name="Nusbaum C."/>
            <person name="Birren B."/>
        </authorList>
    </citation>
    <scope>NUCLEOTIDE SEQUENCE [LARGE SCALE GENOMIC DNA]</scope>
    <source>
        <strain evidence="1">54008</strain>
    </source>
</reference>
<reference evidence="1" key="2">
    <citation type="submission" date="2014-03" db="EMBL/GenBank/DDBJ databases">
        <title>The Genome Annotation of Fusarium oxysporum PHW808.</title>
        <authorList>
            <consortium name="The Broad Institute Genomics Platform"/>
            <person name="Ma L.-J."/>
            <person name="Corby-Kistler H."/>
            <person name="Broz K."/>
            <person name="Gale L.R."/>
            <person name="Jonkers W."/>
            <person name="O'Donnell K."/>
            <person name="Ploetz R."/>
            <person name="Steinberg C."/>
            <person name="Schwartz D.C."/>
            <person name="VanEtten H."/>
            <person name="Zhou S."/>
            <person name="Young S.K."/>
            <person name="Zeng Q."/>
            <person name="Gargeya S."/>
            <person name="Fitzgerald M."/>
            <person name="Abouelleil A."/>
            <person name="Alvarado L."/>
            <person name="Chapman S.B."/>
            <person name="Gainer-Dewar J."/>
            <person name="Goldberg J."/>
            <person name="Griggs A."/>
            <person name="Gujja S."/>
            <person name="Hansen M."/>
            <person name="Howarth C."/>
            <person name="Imamovic A."/>
            <person name="Ireland A."/>
            <person name="Larimer J."/>
            <person name="McCowan C."/>
            <person name="Murphy C."/>
            <person name="Pearson M."/>
            <person name="Poon T.W."/>
            <person name="Priest M."/>
            <person name="Roberts A."/>
            <person name="Saif S."/>
            <person name="Shea T."/>
            <person name="Sykes S."/>
            <person name="Wortman J."/>
            <person name="Nusbaum C."/>
            <person name="Birren B."/>
        </authorList>
    </citation>
    <scope>NUCLEOTIDE SEQUENCE</scope>
    <source>
        <strain evidence="1">54008</strain>
    </source>
</reference>